<dbReference type="InterPro" id="IPR012341">
    <property type="entry name" value="6hp_glycosidase-like_sf"/>
</dbReference>
<dbReference type="RefSeq" id="WP_215628113.1">
    <property type="nucleotide sequence ID" value="NZ_CP067089.2"/>
</dbReference>
<organism evidence="2 3">
    <name type="scientific">Breznakiella homolactica</name>
    <dbReference type="NCBI Taxonomy" id="2798577"/>
    <lineage>
        <taxon>Bacteria</taxon>
        <taxon>Pseudomonadati</taxon>
        <taxon>Spirochaetota</taxon>
        <taxon>Spirochaetia</taxon>
        <taxon>Spirochaetales</taxon>
        <taxon>Breznakiellaceae</taxon>
        <taxon>Breznakiella</taxon>
    </lineage>
</organism>
<proteinExistence type="predicted"/>
<sequence length="376" mass="43170">MEAIDKTKPVSERMALSVKGRYTPSQMKWHYEHGLVLQALYTVGKRTNNAEYGGYVKKMYDTKILPDGSIDTYRENEFNLDQINAGKNLFTLYSDTGEEKYKLAINRLREQLRNQPRTKSRGFWHKQIYPWQMWLDGLYMQGPFYAQYIAEFGPAGDWEDLVHQFVLVEAKTRDPVTGLLYHAWDESRKQLWSNPETGCSPHFWGRAMGWYCMALLDVLDFLPDSPAAKTYASQLQEIAVRLIIPVLKFQDTESGLWYQILDQPTRSRNYLESSASSMFTYFLFKMIRKGYVPASDTETVKQAAKKGYAGLLKHMLTEEKNGELHLNGICSVAGLGGTPYRDGSYEYYVNEPVVTDDFKGVGPFIYASMEHESAGN</sequence>
<dbReference type="PANTHER" id="PTHR33886:SF8">
    <property type="entry name" value="UNSATURATED RHAMNOGALACTURONAN HYDROLASE (EUROFUNG)"/>
    <property type="match status" value="1"/>
</dbReference>
<gene>
    <name evidence="2" type="ORF">JFL75_07790</name>
</gene>
<dbReference type="SUPFAM" id="SSF48208">
    <property type="entry name" value="Six-hairpin glycosidases"/>
    <property type="match status" value="1"/>
</dbReference>
<protein>
    <submittedName>
        <fullName evidence="2">Glycoside hydrolase family 88 protein</fullName>
    </submittedName>
</protein>
<dbReference type="Pfam" id="PF07470">
    <property type="entry name" value="Glyco_hydro_88"/>
    <property type="match status" value="1"/>
</dbReference>
<keyword evidence="3" id="KW-1185">Reference proteome</keyword>
<keyword evidence="1 2" id="KW-0378">Hydrolase</keyword>
<dbReference type="AlphaFoldDB" id="A0A7T7XQV1"/>
<dbReference type="InterPro" id="IPR010905">
    <property type="entry name" value="Glyco_hydro_88"/>
</dbReference>
<name>A0A7T7XQV1_9SPIR</name>
<reference evidence="2" key="1">
    <citation type="submission" date="2021-01" db="EMBL/GenBank/DDBJ databases">
        <title>Description of Breznakiella homolactica.</title>
        <authorList>
            <person name="Song Y."/>
            <person name="Brune A."/>
        </authorList>
    </citation>
    <scope>NUCLEOTIDE SEQUENCE</scope>
    <source>
        <strain evidence="2">RmG30</strain>
    </source>
</reference>
<dbReference type="Proteomes" id="UP000595917">
    <property type="component" value="Chromosome"/>
</dbReference>
<accession>A0A7T7XQV1</accession>
<evidence type="ECO:0000313" key="2">
    <source>
        <dbReference type="EMBL" id="QQO10808.1"/>
    </source>
</evidence>
<dbReference type="EMBL" id="CP067089">
    <property type="protein sequence ID" value="QQO10808.1"/>
    <property type="molecule type" value="Genomic_DNA"/>
</dbReference>
<dbReference type="GO" id="GO:0005975">
    <property type="term" value="P:carbohydrate metabolic process"/>
    <property type="evidence" value="ECO:0007669"/>
    <property type="project" value="InterPro"/>
</dbReference>
<dbReference type="InterPro" id="IPR052043">
    <property type="entry name" value="PolySaccharide_Degr_Enz"/>
</dbReference>
<evidence type="ECO:0000313" key="3">
    <source>
        <dbReference type="Proteomes" id="UP000595917"/>
    </source>
</evidence>
<dbReference type="KEGG" id="bhc:JFL75_07790"/>
<dbReference type="PANTHER" id="PTHR33886">
    <property type="entry name" value="UNSATURATED RHAMNOGALACTURONAN HYDROLASE (EUROFUNG)"/>
    <property type="match status" value="1"/>
</dbReference>
<dbReference type="InterPro" id="IPR008928">
    <property type="entry name" value="6-hairpin_glycosidase_sf"/>
</dbReference>
<dbReference type="Gene3D" id="1.50.10.10">
    <property type="match status" value="1"/>
</dbReference>
<dbReference type="GO" id="GO:0016787">
    <property type="term" value="F:hydrolase activity"/>
    <property type="evidence" value="ECO:0007669"/>
    <property type="project" value="UniProtKB-KW"/>
</dbReference>
<evidence type="ECO:0000256" key="1">
    <source>
        <dbReference type="ARBA" id="ARBA00022801"/>
    </source>
</evidence>